<dbReference type="RefSeq" id="WP_130109270.1">
    <property type="nucleotide sequence ID" value="NZ_CP035806.1"/>
</dbReference>
<keyword evidence="4" id="KW-1185">Reference proteome</keyword>
<evidence type="ECO:0000313" key="4">
    <source>
        <dbReference type="Proteomes" id="UP000289260"/>
    </source>
</evidence>
<keyword evidence="2" id="KW-1133">Transmembrane helix</keyword>
<evidence type="ECO:0000256" key="2">
    <source>
        <dbReference type="SAM" id="Phobius"/>
    </source>
</evidence>
<feature type="transmembrane region" description="Helical" evidence="2">
    <location>
        <begin position="39"/>
        <end position="60"/>
    </location>
</feature>
<protein>
    <submittedName>
        <fullName evidence="3">DUF3105 domain-containing protein</fullName>
    </submittedName>
</protein>
<proteinExistence type="predicted"/>
<feature type="region of interest" description="Disordered" evidence="1">
    <location>
        <begin position="1"/>
        <end position="20"/>
    </location>
</feature>
<keyword evidence="2" id="KW-0472">Membrane</keyword>
<dbReference type="Pfam" id="PF11303">
    <property type="entry name" value="DUF3105"/>
    <property type="match status" value="1"/>
</dbReference>
<gene>
    <name evidence="3" type="ORF">EVS81_04195</name>
</gene>
<feature type="region of interest" description="Disordered" evidence="1">
    <location>
        <begin position="205"/>
        <end position="224"/>
    </location>
</feature>
<reference evidence="3 4" key="1">
    <citation type="submission" date="2019-02" db="EMBL/GenBank/DDBJ databases">
        <authorList>
            <person name="Sun L."/>
            <person name="Pan D."/>
            <person name="Wu X."/>
        </authorList>
    </citation>
    <scope>NUCLEOTIDE SEQUENCE [LARGE SCALE GENOMIC DNA]</scope>
    <source>
        <strain evidence="3 4">JW-1</strain>
    </source>
</reference>
<dbReference type="EMBL" id="CP035806">
    <property type="protein sequence ID" value="QBE48131.1"/>
    <property type="molecule type" value="Genomic_DNA"/>
</dbReference>
<dbReference type="Proteomes" id="UP000289260">
    <property type="component" value="Chromosome"/>
</dbReference>
<evidence type="ECO:0000256" key="1">
    <source>
        <dbReference type="SAM" id="MobiDB-lite"/>
    </source>
</evidence>
<evidence type="ECO:0000313" key="3">
    <source>
        <dbReference type="EMBL" id="QBE48131.1"/>
    </source>
</evidence>
<dbReference type="InterPro" id="IPR021454">
    <property type="entry name" value="DUF3105"/>
</dbReference>
<dbReference type="AlphaFoldDB" id="A0A4P6KDW8"/>
<name>A0A4P6KDW8_9MICO</name>
<keyword evidence="2" id="KW-0812">Transmembrane</keyword>
<dbReference type="KEGG" id="ltr:EVS81_04195"/>
<dbReference type="OrthoDB" id="164831at2"/>
<sequence>MTNTPDGAHSRKAQRERRRAEQVAAYQREQAAQRRNRRIGIASTVVGGAAVLGLITTFIVTGARSGQPEDLAIRGLQEFPGITANHIDPNPVDYEAAYGMHPPAGGDHSQFWLNCGVYTEPQPDENAVHSLEHGAVWVTYDPDSTSEADVAALRSSIPNTYTILSPYPGLPAPVVASAWGAQVALDGADDERLGQFIDAYWKSPSAPEPGASCTGALEGSGRVA</sequence>
<organism evidence="3 4">
    <name type="scientific">Leucobacter triazinivorans</name>
    <dbReference type="NCBI Taxonomy" id="1784719"/>
    <lineage>
        <taxon>Bacteria</taxon>
        <taxon>Bacillati</taxon>
        <taxon>Actinomycetota</taxon>
        <taxon>Actinomycetes</taxon>
        <taxon>Micrococcales</taxon>
        <taxon>Microbacteriaceae</taxon>
        <taxon>Leucobacter</taxon>
    </lineage>
</organism>
<accession>A0A4P6KDW8</accession>